<accession>A0A0G4KAR4</accession>
<proteinExistence type="predicted"/>
<evidence type="ECO:0000313" key="2">
    <source>
        <dbReference type="Proteomes" id="UP000043763"/>
    </source>
</evidence>
<dbReference type="RefSeq" id="WP_048596021.1">
    <property type="nucleotide sequence ID" value="NZ_CVLB01000003.1"/>
</dbReference>
<name>A0A0G4KAR4_9SPIR</name>
<dbReference type="AlphaFoldDB" id="A0A0G4KAR4"/>
<sequence length="76" mass="8978">METDDREYIHLEKDASEEKLLIEVKNVNGEDILYLLSEFIYFVSKKENISPNIFLMMIGQAIIKKEELENKRGNKE</sequence>
<dbReference type="OrthoDB" id="308279at2"/>
<keyword evidence="2" id="KW-1185">Reference proteome</keyword>
<dbReference type="EMBL" id="CVLB01000003">
    <property type="protein sequence ID" value="CRF35429.1"/>
    <property type="molecule type" value="Genomic_DNA"/>
</dbReference>
<dbReference type="Proteomes" id="UP000043763">
    <property type="component" value="Unassembled WGS sequence"/>
</dbReference>
<evidence type="ECO:0000313" key="1">
    <source>
        <dbReference type="EMBL" id="CRF35429.1"/>
    </source>
</evidence>
<reference evidence="2" key="1">
    <citation type="submission" date="2015-04" db="EMBL/GenBank/DDBJ databases">
        <authorList>
            <person name="Mushtaq Mamoona"/>
        </authorList>
    </citation>
    <scope>NUCLEOTIDE SEQUENCE [LARGE SCALE GENOMIC DNA]</scope>
    <source>
        <strain evidence="2">AN4859/03</strain>
    </source>
</reference>
<organism evidence="1 2">
    <name type="scientific">Brachyspira suanatina</name>
    <dbReference type="NCBI Taxonomy" id="381802"/>
    <lineage>
        <taxon>Bacteria</taxon>
        <taxon>Pseudomonadati</taxon>
        <taxon>Spirochaetota</taxon>
        <taxon>Spirochaetia</taxon>
        <taxon>Brachyspirales</taxon>
        <taxon>Brachyspiraceae</taxon>
        <taxon>Brachyspira</taxon>
    </lineage>
</organism>
<protein>
    <submittedName>
        <fullName evidence="1">Uncharacterized protein</fullName>
    </submittedName>
</protein>
<gene>
    <name evidence="1" type="ORF">BRSU_2648</name>
</gene>